<gene>
    <name evidence="1" type="ORF">GWI72_08580</name>
</gene>
<sequence>MDTGPALHRQRWTLRHQVYLLAAVLITLATLSLVFVGFIASRAADEQAKRNELRLLENALTDRSQLIARDQFTLARWDRAVENISVRFNSGFVRYEFFDALWYDFGHEHSFLVNPSGVLLAEQLLGEASFRRKPLEASSPLMQIAQATANRYAETGATLEAPGTLAATKVEESSVFAFADLDGVPTLLVAMPIVPDDHTVDMPAGPPTVLVSARSLDEAFVADLNAQLSFEDLRFVTAIPGDEIRTVLPINRPDGTQLGSFRWISETPGQHVWQMIIPAIVFLGSLIAVSALVIAWKISGLTRALETREREASHLAQHDMLTGLANRLQVSTALAAAVSALPDRRFALISCDLDRFKDINDNHGHGAGDEVLRVVARRLEAAVGTAGLVGRLGGDEFIVLVTAFSDRRRLTRLAQEILVAVPAPVLVNPGVAVQFGVSLGIAVAEEAADAEDLLAAADAALYAAKARRTGSFVFAGDPDTDALKAAADRARGGTGGQGTSGTSHSDAQRQSRQSLHIG</sequence>
<dbReference type="PANTHER" id="PTHR46663:SF2">
    <property type="entry name" value="GGDEF DOMAIN-CONTAINING PROTEIN"/>
    <property type="match status" value="1"/>
</dbReference>
<dbReference type="Pfam" id="PF00990">
    <property type="entry name" value="GGDEF"/>
    <property type="match status" value="1"/>
</dbReference>
<dbReference type="SMART" id="SM00267">
    <property type="entry name" value="GGDEF"/>
    <property type="match status" value="1"/>
</dbReference>
<dbReference type="RefSeq" id="WP_161673805.1">
    <property type="nucleotide sequence ID" value="NZ_JAABLP010000001.1"/>
</dbReference>
<evidence type="ECO:0000313" key="2">
    <source>
        <dbReference type="Proteomes" id="UP000586722"/>
    </source>
</evidence>
<proteinExistence type="predicted"/>
<dbReference type="InterPro" id="IPR052163">
    <property type="entry name" value="DGC-Regulatory_Protein"/>
</dbReference>
<dbReference type="CDD" id="cd01949">
    <property type="entry name" value="GGDEF"/>
    <property type="match status" value="1"/>
</dbReference>
<organism evidence="1 2">
    <name type="scientific">Pannonibacter tanglangensis</name>
    <dbReference type="NCBI Taxonomy" id="2750084"/>
    <lineage>
        <taxon>Bacteria</taxon>
        <taxon>Pseudomonadati</taxon>
        <taxon>Pseudomonadota</taxon>
        <taxon>Alphaproteobacteria</taxon>
        <taxon>Hyphomicrobiales</taxon>
        <taxon>Stappiaceae</taxon>
        <taxon>Pannonibacter</taxon>
    </lineage>
</organism>
<keyword evidence="2" id="KW-1185">Reference proteome</keyword>
<dbReference type="InterPro" id="IPR007892">
    <property type="entry name" value="CHASE4"/>
</dbReference>
<comment type="caution">
    <text evidence="1">The sequence shown here is derived from an EMBL/GenBank/DDBJ whole genome shotgun (WGS) entry which is preliminary data.</text>
</comment>
<dbReference type="InterPro" id="IPR000160">
    <property type="entry name" value="GGDEF_dom"/>
</dbReference>
<dbReference type="PANTHER" id="PTHR46663">
    <property type="entry name" value="DIGUANYLATE CYCLASE DGCT-RELATED"/>
    <property type="match status" value="1"/>
</dbReference>
<dbReference type="SUPFAM" id="SSF55073">
    <property type="entry name" value="Nucleotide cyclase"/>
    <property type="match status" value="1"/>
</dbReference>
<dbReference type="EMBL" id="JAABLQ010000001">
    <property type="protein sequence ID" value="NBN78320.1"/>
    <property type="molecule type" value="Genomic_DNA"/>
</dbReference>
<dbReference type="Gene3D" id="3.30.70.270">
    <property type="match status" value="1"/>
</dbReference>
<dbReference type="InterPro" id="IPR029787">
    <property type="entry name" value="Nucleotide_cyclase"/>
</dbReference>
<dbReference type="AlphaFoldDB" id="A0A7X5F209"/>
<dbReference type="PROSITE" id="PS50887">
    <property type="entry name" value="GGDEF"/>
    <property type="match status" value="1"/>
</dbReference>
<accession>A0A7X5F209</accession>
<dbReference type="InterPro" id="IPR043128">
    <property type="entry name" value="Rev_trsase/Diguanyl_cyclase"/>
</dbReference>
<name>A0A7X5F209_9HYPH</name>
<dbReference type="Proteomes" id="UP000586722">
    <property type="component" value="Unassembled WGS sequence"/>
</dbReference>
<reference evidence="2" key="1">
    <citation type="submission" date="2020-01" db="EMBL/GenBank/DDBJ databases">
        <authorList>
            <person name="Fang Y."/>
            <person name="Sun R."/>
            <person name="Nie L."/>
            <person name="He J."/>
            <person name="Hao L."/>
            <person name="Wang L."/>
            <person name="Su S."/>
            <person name="Lv E."/>
            <person name="Zhang Z."/>
            <person name="Xie R."/>
            <person name="Liu H."/>
        </authorList>
    </citation>
    <scope>NUCLEOTIDE SEQUENCE [LARGE SCALE GENOMIC DNA]</scope>
    <source>
        <strain evidence="2">XCT-53</strain>
    </source>
</reference>
<dbReference type="NCBIfam" id="TIGR00254">
    <property type="entry name" value="GGDEF"/>
    <property type="match status" value="1"/>
</dbReference>
<dbReference type="Pfam" id="PF05228">
    <property type="entry name" value="CHASE4"/>
    <property type="match status" value="1"/>
</dbReference>
<protein>
    <submittedName>
        <fullName evidence="1">Diguanylate cyclase</fullName>
    </submittedName>
</protein>
<evidence type="ECO:0000313" key="1">
    <source>
        <dbReference type="EMBL" id="NBN78320.1"/>
    </source>
</evidence>